<proteinExistence type="predicted"/>
<name>A0A5J4UCE9_9EUKA</name>
<sequence>MNSLMIHGKPTVLIAGKLCKDDEPINQIVQCIQDDSSTDDVISNWSNVIHKISSLKEKEKEKPNAKILIDVDNGVAEVGGDGKIITKIKVKNIKIDDIDFDDNLILFDKEQMIELLNKFETTFENLTKTTGSIRYSPYTEEFIKECYTD</sequence>
<dbReference type="EMBL" id="SNRW01017891">
    <property type="protein sequence ID" value="KAA6367870.1"/>
    <property type="molecule type" value="Genomic_DNA"/>
</dbReference>
<evidence type="ECO:0000313" key="2">
    <source>
        <dbReference type="Proteomes" id="UP000324800"/>
    </source>
</evidence>
<evidence type="ECO:0000313" key="1">
    <source>
        <dbReference type="EMBL" id="KAA6367870.1"/>
    </source>
</evidence>
<accession>A0A5J4UCE9</accession>
<comment type="caution">
    <text evidence="1">The sequence shown here is derived from an EMBL/GenBank/DDBJ whole genome shotgun (WGS) entry which is preliminary data.</text>
</comment>
<organism evidence="1 2">
    <name type="scientific">Streblomastix strix</name>
    <dbReference type="NCBI Taxonomy" id="222440"/>
    <lineage>
        <taxon>Eukaryota</taxon>
        <taxon>Metamonada</taxon>
        <taxon>Preaxostyla</taxon>
        <taxon>Oxymonadida</taxon>
        <taxon>Streblomastigidae</taxon>
        <taxon>Streblomastix</taxon>
    </lineage>
</organism>
<reference evidence="1 2" key="1">
    <citation type="submission" date="2019-03" db="EMBL/GenBank/DDBJ databases">
        <title>Single cell metagenomics reveals metabolic interactions within the superorganism composed of flagellate Streblomastix strix and complex community of Bacteroidetes bacteria on its surface.</title>
        <authorList>
            <person name="Treitli S.C."/>
            <person name="Kolisko M."/>
            <person name="Husnik F."/>
            <person name="Keeling P."/>
            <person name="Hampl V."/>
        </authorList>
    </citation>
    <scope>NUCLEOTIDE SEQUENCE [LARGE SCALE GENOMIC DNA]</scope>
    <source>
        <strain evidence="1">ST1C</strain>
    </source>
</reference>
<dbReference type="Proteomes" id="UP000324800">
    <property type="component" value="Unassembled WGS sequence"/>
</dbReference>
<dbReference type="AlphaFoldDB" id="A0A5J4UCE9"/>
<gene>
    <name evidence="1" type="ORF">EZS28_036603</name>
</gene>
<protein>
    <submittedName>
        <fullName evidence="1">Uncharacterized protein</fullName>
    </submittedName>
</protein>
<feature type="non-terminal residue" evidence="1">
    <location>
        <position position="149"/>
    </location>
</feature>